<keyword evidence="2" id="KW-1185">Reference proteome</keyword>
<dbReference type="Proteomes" id="UP000276834">
    <property type="component" value="Unassembled WGS sequence"/>
</dbReference>
<dbReference type="AlphaFoldDB" id="A0A3L8SHP2"/>
<name>A0A3L8SHP2_CHLGU</name>
<reference evidence="1 2" key="1">
    <citation type="journal article" date="2018" name="Proc. R. Soc. B">
        <title>A non-coding region near Follistatin controls head colour polymorphism in the Gouldian finch.</title>
        <authorList>
            <person name="Toomey M.B."/>
            <person name="Marques C.I."/>
            <person name="Andrade P."/>
            <person name="Araujo P.M."/>
            <person name="Sabatino S."/>
            <person name="Gazda M.A."/>
            <person name="Afonso S."/>
            <person name="Lopes R.J."/>
            <person name="Corbo J.C."/>
            <person name="Carneiro M."/>
        </authorList>
    </citation>
    <scope>NUCLEOTIDE SEQUENCE [LARGE SCALE GENOMIC DNA]</scope>
    <source>
        <strain evidence="1">Red01</strain>
        <tissue evidence="1">Muscle</tissue>
    </source>
</reference>
<comment type="caution">
    <text evidence="1">The sequence shown here is derived from an EMBL/GenBank/DDBJ whole genome shotgun (WGS) entry which is preliminary data.</text>
</comment>
<gene>
    <name evidence="1" type="ORF">DV515_00007363</name>
</gene>
<dbReference type="EMBL" id="QUSF01000019">
    <property type="protein sequence ID" value="RLW02227.1"/>
    <property type="molecule type" value="Genomic_DNA"/>
</dbReference>
<organism evidence="1 2">
    <name type="scientific">Chloebia gouldiae</name>
    <name type="common">Gouldian finch</name>
    <name type="synonym">Erythrura gouldiae</name>
    <dbReference type="NCBI Taxonomy" id="44316"/>
    <lineage>
        <taxon>Eukaryota</taxon>
        <taxon>Metazoa</taxon>
        <taxon>Chordata</taxon>
        <taxon>Craniata</taxon>
        <taxon>Vertebrata</taxon>
        <taxon>Euteleostomi</taxon>
        <taxon>Archelosauria</taxon>
        <taxon>Archosauria</taxon>
        <taxon>Dinosauria</taxon>
        <taxon>Saurischia</taxon>
        <taxon>Theropoda</taxon>
        <taxon>Coelurosauria</taxon>
        <taxon>Aves</taxon>
        <taxon>Neognathae</taxon>
        <taxon>Neoaves</taxon>
        <taxon>Telluraves</taxon>
        <taxon>Australaves</taxon>
        <taxon>Passeriformes</taxon>
        <taxon>Passeroidea</taxon>
        <taxon>Passeridae</taxon>
        <taxon>Chloebia</taxon>
    </lineage>
</organism>
<proteinExistence type="predicted"/>
<accession>A0A3L8SHP2</accession>
<protein>
    <submittedName>
        <fullName evidence="1">Uncharacterized protein</fullName>
    </submittedName>
</protein>
<evidence type="ECO:0000313" key="1">
    <source>
        <dbReference type="EMBL" id="RLW02227.1"/>
    </source>
</evidence>
<sequence length="132" mass="15394">MWQTPWGLLREAEREKLSVSASPTDFDRWGVYKTNNEDEEKMYKKKEIEHSQSGLTGMKQIIEKFDGWKEDVFKVSQDNVLAIRTCETAGFTSDGSTIEEHSRSPLCWAVLIPGVWVTLPRDDARHWRMMTR</sequence>
<evidence type="ECO:0000313" key="2">
    <source>
        <dbReference type="Proteomes" id="UP000276834"/>
    </source>
</evidence>